<protein>
    <recommendedName>
        <fullName evidence="4">DUF3309 family protein</fullName>
    </recommendedName>
</protein>
<sequence>MSTLLIIIVLLLVFGGGGGYYGYNRYGSRGLGGVLGLVIVIFIVLWFLGVLV</sequence>
<dbReference type="Proteomes" id="UP000284407">
    <property type="component" value="Unassembled WGS sequence"/>
</dbReference>
<dbReference type="RefSeq" id="WP_084273552.1">
    <property type="nucleotide sequence ID" value="NZ_RAQK01000001.1"/>
</dbReference>
<accession>A0A420DUG4</accession>
<dbReference type="Pfam" id="PF11752">
    <property type="entry name" value="DUF3309"/>
    <property type="match status" value="1"/>
</dbReference>
<keyword evidence="1" id="KW-1133">Transmembrane helix</keyword>
<evidence type="ECO:0000313" key="2">
    <source>
        <dbReference type="EMBL" id="RKE97916.1"/>
    </source>
</evidence>
<name>A0A420DUG4_9RHOB</name>
<evidence type="ECO:0000313" key="3">
    <source>
        <dbReference type="Proteomes" id="UP000284407"/>
    </source>
</evidence>
<reference evidence="2 3" key="1">
    <citation type="submission" date="2018-09" db="EMBL/GenBank/DDBJ databases">
        <title>Genomic Encyclopedia of Archaeal and Bacterial Type Strains, Phase II (KMG-II): from individual species to whole genera.</title>
        <authorList>
            <person name="Goeker M."/>
        </authorList>
    </citation>
    <scope>NUCLEOTIDE SEQUENCE [LARGE SCALE GENOMIC DNA]</scope>
    <source>
        <strain evidence="2 3">DSM 11458</strain>
    </source>
</reference>
<organism evidence="2 3">
    <name type="scientific">Sulfitobacter guttiformis</name>
    <dbReference type="NCBI Taxonomy" id="74349"/>
    <lineage>
        <taxon>Bacteria</taxon>
        <taxon>Pseudomonadati</taxon>
        <taxon>Pseudomonadota</taxon>
        <taxon>Alphaproteobacteria</taxon>
        <taxon>Rhodobacterales</taxon>
        <taxon>Roseobacteraceae</taxon>
        <taxon>Sulfitobacter</taxon>
    </lineage>
</organism>
<proteinExistence type="predicted"/>
<comment type="caution">
    <text evidence="2">The sequence shown here is derived from an EMBL/GenBank/DDBJ whole genome shotgun (WGS) entry which is preliminary data.</text>
</comment>
<keyword evidence="3" id="KW-1185">Reference proteome</keyword>
<dbReference type="AlphaFoldDB" id="A0A420DUG4"/>
<evidence type="ECO:0000256" key="1">
    <source>
        <dbReference type="SAM" id="Phobius"/>
    </source>
</evidence>
<keyword evidence="1" id="KW-0812">Transmembrane</keyword>
<keyword evidence="1" id="KW-0472">Membrane</keyword>
<dbReference type="InterPro" id="IPR021738">
    <property type="entry name" value="DUF3309"/>
</dbReference>
<feature type="transmembrane region" description="Helical" evidence="1">
    <location>
        <begin position="31"/>
        <end position="51"/>
    </location>
</feature>
<evidence type="ECO:0008006" key="4">
    <source>
        <dbReference type="Google" id="ProtNLM"/>
    </source>
</evidence>
<gene>
    <name evidence="2" type="ORF">C8N30_2552</name>
</gene>
<dbReference type="EMBL" id="RAQK01000001">
    <property type="protein sequence ID" value="RKE97916.1"/>
    <property type="molecule type" value="Genomic_DNA"/>
</dbReference>